<reference evidence="5" key="2">
    <citation type="submission" date="2020-09" db="EMBL/GenBank/DDBJ databases">
        <authorList>
            <person name="Sun Q."/>
            <person name="Zhou Y."/>
        </authorList>
    </citation>
    <scope>NUCLEOTIDE SEQUENCE</scope>
    <source>
        <strain evidence="5">CGMCC 1.10749</strain>
    </source>
</reference>
<dbReference type="Pfam" id="PF13193">
    <property type="entry name" value="AMP-binding_C"/>
    <property type="match status" value="1"/>
</dbReference>
<feature type="domain" description="AMP-binding enzyme C-terminal" evidence="4">
    <location>
        <begin position="295"/>
        <end position="370"/>
    </location>
</feature>
<proteinExistence type="inferred from homology"/>
<sequence length="385" mass="39400">MRIEPLAVPPGAAALDLLPRLALALEGGHPIAPYAVGSPPPDLAPHSDADLPVDLAVVIGTSGSTGVPKRALLTAANLRSSIDATAARLGGHGQWLLTVPAHHIAGLQVLLRSVVAGTTPDVLDPASGFTASTWTAAVDAMTPTDQPTVVSLVPTQLSRLLADDAATDRLARFSAVLVGGAATHPDLLVRAGEAGVTAVTTYGMSETAGGCVYDGRPLDGTSVELDPDGRISLVGPTVAAGYLGDPDRTRDAFPRPKTFRTDDVGHLDGDGRLHVDGRVDDLVNTGGLKVAPRLVEEAVARLDGIREAVAVGVPDPEWGEVLAVAVVTTPGSAAPTVGGLREQLRGILADAALPRAVREVDAIPARGPGKPDRAAIRELFTTVGE</sequence>
<dbReference type="Proteomes" id="UP000628079">
    <property type="component" value="Unassembled WGS sequence"/>
</dbReference>
<gene>
    <name evidence="5" type="ORF">GCM10011314_13210</name>
</gene>
<evidence type="ECO:0000256" key="2">
    <source>
        <dbReference type="ARBA" id="ARBA00022598"/>
    </source>
</evidence>
<name>A0A8H9FUI4_9MICO</name>
<evidence type="ECO:0000259" key="3">
    <source>
        <dbReference type="Pfam" id="PF00501"/>
    </source>
</evidence>
<dbReference type="NCBIfam" id="NF005877">
    <property type="entry name" value="PRK07824.1"/>
    <property type="match status" value="1"/>
</dbReference>
<dbReference type="InterPro" id="IPR020845">
    <property type="entry name" value="AMP-binding_CS"/>
</dbReference>
<feature type="domain" description="AMP-dependent synthetase/ligase" evidence="3">
    <location>
        <begin position="49"/>
        <end position="222"/>
    </location>
</feature>
<evidence type="ECO:0000313" key="5">
    <source>
        <dbReference type="EMBL" id="GGB75061.1"/>
    </source>
</evidence>
<evidence type="ECO:0000313" key="6">
    <source>
        <dbReference type="Proteomes" id="UP000628079"/>
    </source>
</evidence>
<dbReference type="RefSeq" id="WP_035949218.1">
    <property type="nucleotide sequence ID" value="NZ_BMEA01000001.1"/>
</dbReference>
<dbReference type="Gene3D" id="3.40.50.12780">
    <property type="entry name" value="N-terminal domain of ligase-like"/>
    <property type="match status" value="1"/>
</dbReference>
<dbReference type="PROSITE" id="PS00455">
    <property type="entry name" value="AMP_BINDING"/>
    <property type="match status" value="1"/>
</dbReference>
<dbReference type="InterPro" id="IPR042099">
    <property type="entry name" value="ANL_N_sf"/>
</dbReference>
<evidence type="ECO:0000256" key="1">
    <source>
        <dbReference type="ARBA" id="ARBA00006432"/>
    </source>
</evidence>
<keyword evidence="2 5" id="KW-0436">Ligase</keyword>
<dbReference type="Gene3D" id="3.30.300.30">
    <property type="match status" value="1"/>
</dbReference>
<comment type="similarity">
    <text evidence="1">Belongs to the ATP-dependent AMP-binding enzyme family.</text>
</comment>
<dbReference type="EMBL" id="BMEA01000001">
    <property type="protein sequence ID" value="GGB75061.1"/>
    <property type="molecule type" value="Genomic_DNA"/>
</dbReference>
<protein>
    <submittedName>
        <fullName evidence="5">Putative O-succinylbenzoic acid--CoA ligase MenE</fullName>
    </submittedName>
</protein>
<accession>A0A8H9FUI4</accession>
<organism evidence="5 6">
    <name type="scientific">Knoellia flava</name>
    <dbReference type="NCBI Taxonomy" id="913969"/>
    <lineage>
        <taxon>Bacteria</taxon>
        <taxon>Bacillati</taxon>
        <taxon>Actinomycetota</taxon>
        <taxon>Actinomycetes</taxon>
        <taxon>Micrococcales</taxon>
        <taxon>Intrasporangiaceae</taxon>
        <taxon>Knoellia</taxon>
    </lineage>
</organism>
<dbReference type="GO" id="GO:0031956">
    <property type="term" value="F:medium-chain fatty acid-CoA ligase activity"/>
    <property type="evidence" value="ECO:0007669"/>
    <property type="project" value="TreeGrafter"/>
</dbReference>
<comment type="caution">
    <text evidence="5">The sequence shown here is derived from an EMBL/GenBank/DDBJ whole genome shotgun (WGS) entry which is preliminary data.</text>
</comment>
<dbReference type="InterPro" id="IPR000873">
    <property type="entry name" value="AMP-dep_synth/lig_dom"/>
</dbReference>
<reference evidence="5" key="1">
    <citation type="journal article" date="2014" name="Int. J. Syst. Evol. Microbiol.">
        <title>Complete genome sequence of Corynebacterium casei LMG S-19264T (=DSM 44701T), isolated from a smear-ripened cheese.</title>
        <authorList>
            <consortium name="US DOE Joint Genome Institute (JGI-PGF)"/>
            <person name="Walter F."/>
            <person name="Albersmeier A."/>
            <person name="Kalinowski J."/>
            <person name="Ruckert C."/>
        </authorList>
    </citation>
    <scope>NUCLEOTIDE SEQUENCE</scope>
    <source>
        <strain evidence="5">CGMCC 1.10749</strain>
    </source>
</reference>
<dbReference type="AlphaFoldDB" id="A0A8H9FUI4"/>
<dbReference type="Pfam" id="PF00501">
    <property type="entry name" value="AMP-binding"/>
    <property type="match status" value="1"/>
</dbReference>
<dbReference type="GO" id="GO:0006631">
    <property type="term" value="P:fatty acid metabolic process"/>
    <property type="evidence" value="ECO:0007669"/>
    <property type="project" value="TreeGrafter"/>
</dbReference>
<dbReference type="InterPro" id="IPR045851">
    <property type="entry name" value="AMP-bd_C_sf"/>
</dbReference>
<dbReference type="PANTHER" id="PTHR43201:SF5">
    <property type="entry name" value="MEDIUM-CHAIN ACYL-COA LIGASE ACSF2, MITOCHONDRIAL"/>
    <property type="match status" value="1"/>
</dbReference>
<dbReference type="SUPFAM" id="SSF56801">
    <property type="entry name" value="Acetyl-CoA synthetase-like"/>
    <property type="match status" value="1"/>
</dbReference>
<evidence type="ECO:0000259" key="4">
    <source>
        <dbReference type="Pfam" id="PF13193"/>
    </source>
</evidence>
<dbReference type="InterPro" id="IPR025110">
    <property type="entry name" value="AMP-bd_C"/>
</dbReference>
<dbReference type="PANTHER" id="PTHR43201">
    <property type="entry name" value="ACYL-COA SYNTHETASE"/>
    <property type="match status" value="1"/>
</dbReference>